<dbReference type="Proteomes" id="UP001064027">
    <property type="component" value="Chromosome"/>
</dbReference>
<name>A0ACD4CDF0_9BACI</name>
<accession>A0ACD4CDF0</accession>
<keyword evidence="2" id="KW-1185">Reference proteome</keyword>
<protein>
    <submittedName>
        <fullName evidence="1">Uncharacterized protein</fullName>
    </submittedName>
</protein>
<dbReference type="EMBL" id="CP104558">
    <property type="protein sequence ID" value="UXH46538.1"/>
    <property type="molecule type" value="Genomic_DNA"/>
</dbReference>
<organism evidence="1 2">
    <name type="scientific">Rossellomorea vietnamensis</name>
    <dbReference type="NCBI Taxonomy" id="218284"/>
    <lineage>
        <taxon>Bacteria</taxon>
        <taxon>Bacillati</taxon>
        <taxon>Bacillota</taxon>
        <taxon>Bacilli</taxon>
        <taxon>Bacillales</taxon>
        <taxon>Bacillaceae</taxon>
        <taxon>Rossellomorea</taxon>
    </lineage>
</organism>
<evidence type="ECO:0000313" key="1">
    <source>
        <dbReference type="EMBL" id="UXH46538.1"/>
    </source>
</evidence>
<proteinExistence type="predicted"/>
<evidence type="ECO:0000313" key="2">
    <source>
        <dbReference type="Proteomes" id="UP001064027"/>
    </source>
</evidence>
<sequence length="197" mass="22600">MIKTIEKTMKEIIFVTTNKGKIASAQKELANIKVLPIEAELNEPRSDDIKEIAKQKVLQAYSIVKKPCIALDSGFFIPTLNGFPRAYVNHMLDTIGIEGILKLMLGEKNRACEFRSCLAYYDGEEMRFFESKSPGVIAEKIRGSENVNSWSDLWYIFIPDHFHKTMAEFGEGDFFEYNRLKEDSGMKKFGEWYSGSR</sequence>
<gene>
    <name evidence="1" type="ORF">N5C46_11000</name>
</gene>
<reference evidence="1" key="1">
    <citation type="submission" date="2022-09" db="EMBL/GenBank/DDBJ databases">
        <title>Complete genome sequence of Rossellomorea vietnamensis strain RL-WG62, a newly isolated PGPR with the potential for plant salinity stress alleviation.</title>
        <authorList>
            <person name="Ren L."/>
            <person name="Wang G."/>
            <person name="Hu H."/>
        </authorList>
    </citation>
    <scope>NUCLEOTIDE SEQUENCE</scope>
    <source>
        <strain evidence="1">RL-WG62</strain>
    </source>
</reference>